<dbReference type="AlphaFoldDB" id="A0A918KS33"/>
<keyword evidence="6 8" id="KW-1133">Transmembrane helix</keyword>
<dbReference type="PANTHER" id="PTHR33908:SF3">
    <property type="entry name" value="UNDECAPRENYL PHOSPHATE-ALPHA-4-AMINO-4-DEOXY-L-ARABINOSE ARABINOSYL TRANSFERASE"/>
    <property type="match status" value="1"/>
</dbReference>
<sequence length="571" mass="62187">MLGSLNKRRSHIVMLFLLTLAMVLPGLASLPVIDRDEARYAQASVQMAESGDLLNIRFQDEARNKKPAGVYWAQTAMIKTFSQDDTRKIWAQRLPSVLGALLTILALYWGGLQMVGRKAAVIAAALLATSFIFVFEGHIAKTDALLCASTTVIFAGLGRLRNGGGRREVWVIWIALGASIMIKGPIGPMLIALTLGSLWAWERNLKWAQSLLNWGAILVFILMWLPWAVAMYFVTEGAFFAESLGNDLGGKIVSGQESHGAPPGTHSLLIWATLWPASLFLLPGLVYAVKAVRSGSETTVTRAMRFCLSWAVPFWVIIEIMPTKLPHYGLPVFPVLCLMMGAAILTLKHVRGFSVSRFVSGLVFLVSTTLTLGIVLFGQSQYGPTDTMWVSYAICGIAGLAAIIAAFCLWAGKTGFSLGSALFASMVAMIGAYGYILPNIDAFNASERVAEAITKFAPDISPRDIHSPHYTEPSLVYHVGTEINVKGDAPDLSKSQLIILDLMQREKALIYHELEASAATRENCLETSEPIAGYNYSKGRAVELIILREVPCADPRVSSPPEAKEDRPAPE</sequence>
<proteinExistence type="predicted"/>
<dbReference type="GO" id="GO:0005886">
    <property type="term" value="C:plasma membrane"/>
    <property type="evidence" value="ECO:0007669"/>
    <property type="project" value="UniProtKB-SubCell"/>
</dbReference>
<evidence type="ECO:0000313" key="11">
    <source>
        <dbReference type="Proteomes" id="UP000600865"/>
    </source>
</evidence>
<feature type="transmembrane region" description="Helical" evidence="8">
    <location>
        <begin position="359"/>
        <end position="377"/>
    </location>
</feature>
<feature type="transmembrane region" description="Helical" evidence="8">
    <location>
        <begin position="94"/>
        <end position="112"/>
    </location>
</feature>
<keyword evidence="4" id="KW-0808">Transferase</keyword>
<gene>
    <name evidence="10" type="ORF">GCM10011309_23030</name>
</gene>
<comment type="caution">
    <text evidence="10">The sequence shown here is derived from an EMBL/GenBank/DDBJ whole genome shotgun (WGS) entry which is preliminary data.</text>
</comment>
<feature type="transmembrane region" description="Helical" evidence="8">
    <location>
        <begin position="389"/>
        <end position="411"/>
    </location>
</feature>
<feature type="transmembrane region" description="Helical" evidence="8">
    <location>
        <begin position="170"/>
        <end position="199"/>
    </location>
</feature>
<evidence type="ECO:0000256" key="3">
    <source>
        <dbReference type="ARBA" id="ARBA00022676"/>
    </source>
</evidence>
<feature type="transmembrane region" description="Helical" evidence="8">
    <location>
        <begin position="12"/>
        <end position="33"/>
    </location>
</feature>
<keyword evidence="2" id="KW-1003">Cell membrane</keyword>
<feature type="domain" description="ArnT-like N-terminal" evidence="9">
    <location>
        <begin position="35"/>
        <end position="233"/>
    </location>
</feature>
<feature type="transmembrane region" description="Helical" evidence="8">
    <location>
        <begin position="418"/>
        <end position="436"/>
    </location>
</feature>
<evidence type="ECO:0000313" key="10">
    <source>
        <dbReference type="EMBL" id="GGX72145.1"/>
    </source>
</evidence>
<dbReference type="Proteomes" id="UP000600865">
    <property type="component" value="Unassembled WGS sequence"/>
</dbReference>
<dbReference type="InterPro" id="IPR003342">
    <property type="entry name" value="ArnT-like_N"/>
</dbReference>
<feature type="transmembrane region" description="Helical" evidence="8">
    <location>
        <begin position="268"/>
        <end position="291"/>
    </location>
</feature>
<evidence type="ECO:0000256" key="4">
    <source>
        <dbReference type="ARBA" id="ARBA00022679"/>
    </source>
</evidence>
<keyword evidence="5 8" id="KW-0812">Transmembrane</keyword>
<keyword evidence="3" id="KW-0328">Glycosyltransferase</keyword>
<dbReference type="Pfam" id="PF02366">
    <property type="entry name" value="PMT"/>
    <property type="match status" value="1"/>
</dbReference>
<feature type="transmembrane region" description="Helical" evidence="8">
    <location>
        <begin position="303"/>
        <end position="322"/>
    </location>
</feature>
<name>A0A918KS33_9PROT</name>
<reference evidence="10 11" key="1">
    <citation type="journal article" date="2014" name="Int. J. Syst. Evol. Microbiol.">
        <title>Complete genome sequence of Corynebacterium casei LMG S-19264T (=DSM 44701T), isolated from a smear-ripened cheese.</title>
        <authorList>
            <consortium name="US DOE Joint Genome Institute (JGI-PGF)"/>
            <person name="Walter F."/>
            <person name="Albersmeier A."/>
            <person name="Kalinowski J."/>
            <person name="Ruckert C."/>
        </authorList>
    </citation>
    <scope>NUCLEOTIDE SEQUENCE [LARGE SCALE GENOMIC DNA]</scope>
    <source>
        <strain evidence="10 11">KCTC 23968</strain>
    </source>
</reference>
<dbReference type="GO" id="GO:0010041">
    <property type="term" value="P:response to iron(III) ion"/>
    <property type="evidence" value="ECO:0007669"/>
    <property type="project" value="TreeGrafter"/>
</dbReference>
<keyword evidence="11" id="KW-1185">Reference proteome</keyword>
<dbReference type="RefSeq" id="WP_189585997.1">
    <property type="nucleotide sequence ID" value="NZ_BMYV01000002.1"/>
</dbReference>
<comment type="subcellular location">
    <subcellularLocation>
        <location evidence="1">Cell membrane</location>
        <topology evidence="1">Multi-pass membrane protein</topology>
    </subcellularLocation>
</comment>
<keyword evidence="7 8" id="KW-0472">Membrane</keyword>
<evidence type="ECO:0000256" key="1">
    <source>
        <dbReference type="ARBA" id="ARBA00004651"/>
    </source>
</evidence>
<dbReference type="GO" id="GO:0016763">
    <property type="term" value="F:pentosyltransferase activity"/>
    <property type="evidence" value="ECO:0007669"/>
    <property type="project" value="TreeGrafter"/>
</dbReference>
<evidence type="ECO:0000256" key="8">
    <source>
        <dbReference type="SAM" id="Phobius"/>
    </source>
</evidence>
<protein>
    <submittedName>
        <fullName evidence="10">Glucosyltransferase</fullName>
    </submittedName>
</protein>
<dbReference type="GO" id="GO:0009103">
    <property type="term" value="P:lipopolysaccharide biosynthetic process"/>
    <property type="evidence" value="ECO:0007669"/>
    <property type="project" value="TreeGrafter"/>
</dbReference>
<evidence type="ECO:0000256" key="5">
    <source>
        <dbReference type="ARBA" id="ARBA00022692"/>
    </source>
</evidence>
<accession>A0A918KS33</accession>
<evidence type="ECO:0000256" key="2">
    <source>
        <dbReference type="ARBA" id="ARBA00022475"/>
    </source>
</evidence>
<dbReference type="GO" id="GO:0000030">
    <property type="term" value="F:mannosyltransferase activity"/>
    <property type="evidence" value="ECO:0007669"/>
    <property type="project" value="InterPro"/>
</dbReference>
<feature type="transmembrane region" description="Helical" evidence="8">
    <location>
        <begin position="119"/>
        <end position="135"/>
    </location>
</feature>
<feature type="transmembrane region" description="Helical" evidence="8">
    <location>
        <begin position="211"/>
        <end position="234"/>
    </location>
</feature>
<evidence type="ECO:0000256" key="7">
    <source>
        <dbReference type="ARBA" id="ARBA00023136"/>
    </source>
</evidence>
<dbReference type="InterPro" id="IPR050297">
    <property type="entry name" value="LipidA_mod_glycosyltrf_83"/>
</dbReference>
<feature type="transmembrane region" description="Helical" evidence="8">
    <location>
        <begin position="328"/>
        <end position="347"/>
    </location>
</feature>
<evidence type="ECO:0000259" key="9">
    <source>
        <dbReference type="Pfam" id="PF02366"/>
    </source>
</evidence>
<evidence type="ECO:0000256" key="6">
    <source>
        <dbReference type="ARBA" id="ARBA00022989"/>
    </source>
</evidence>
<dbReference type="PANTHER" id="PTHR33908">
    <property type="entry name" value="MANNOSYLTRANSFERASE YKCB-RELATED"/>
    <property type="match status" value="1"/>
</dbReference>
<dbReference type="EMBL" id="BMYV01000002">
    <property type="protein sequence ID" value="GGX72145.1"/>
    <property type="molecule type" value="Genomic_DNA"/>
</dbReference>
<organism evidence="10 11">
    <name type="scientific">Litorimonas cladophorae</name>
    <dbReference type="NCBI Taxonomy" id="1220491"/>
    <lineage>
        <taxon>Bacteria</taxon>
        <taxon>Pseudomonadati</taxon>
        <taxon>Pseudomonadota</taxon>
        <taxon>Alphaproteobacteria</taxon>
        <taxon>Maricaulales</taxon>
        <taxon>Robiginitomaculaceae</taxon>
    </lineage>
</organism>
<dbReference type="GO" id="GO:0006493">
    <property type="term" value="P:protein O-linked glycosylation"/>
    <property type="evidence" value="ECO:0007669"/>
    <property type="project" value="InterPro"/>
</dbReference>